<dbReference type="CDD" id="cd00198">
    <property type="entry name" value="vWFA"/>
    <property type="match status" value="1"/>
</dbReference>
<dbReference type="Pfam" id="PF25043">
    <property type="entry name" value="DUF7788"/>
    <property type="match status" value="1"/>
</dbReference>
<dbReference type="InterPro" id="IPR036465">
    <property type="entry name" value="vWFA_dom_sf"/>
</dbReference>
<dbReference type="PANTHER" id="PTHR31373:SF27">
    <property type="entry name" value="TROVE DOMAIN-CONTAINING PROTEIN"/>
    <property type="match status" value="1"/>
</dbReference>
<dbReference type="AlphaFoldDB" id="A0A6C0LMB3"/>
<organism evidence="2">
    <name type="scientific">viral metagenome</name>
    <dbReference type="NCBI Taxonomy" id="1070528"/>
    <lineage>
        <taxon>unclassified sequences</taxon>
        <taxon>metagenomes</taxon>
        <taxon>organismal metagenomes</taxon>
    </lineage>
</organism>
<dbReference type="InterPro" id="IPR011205">
    <property type="entry name" value="UCP015417_vWA"/>
</dbReference>
<protein>
    <recommendedName>
        <fullName evidence="1">DUF7788 domain-containing protein</fullName>
    </recommendedName>
</protein>
<name>A0A6C0LMB3_9ZZZZ</name>
<evidence type="ECO:0000313" key="2">
    <source>
        <dbReference type="EMBL" id="QHU31667.1"/>
    </source>
</evidence>
<feature type="domain" description="DUF7788" evidence="1">
    <location>
        <begin position="329"/>
        <end position="536"/>
    </location>
</feature>
<reference evidence="2" key="1">
    <citation type="journal article" date="2020" name="Nature">
        <title>Giant virus diversity and host interactions through global metagenomics.</title>
        <authorList>
            <person name="Schulz F."/>
            <person name="Roux S."/>
            <person name="Paez-Espino D."/>
            <person name="Jungbluth S."/>
            <person name="Walsh D.A."/>
            <person name="Denef V.J."/>
            <person name="McMahon K.D."/>
            <person name="Konstantinidis K.T."/>
            <person name="Eloe-Fadrosh E.A."/>
            <person name="Kyrpides N.C."/>
            <person name="Woyke T."/>
        </authorList>
    </citation>
    <scope>NUCLEOTIDE SEQUENCE</scope>
    <source>
        <strain evidence="2">GVMAG-M-3300027963-41</strain>
    </source>
</reference>
<dbReference type="InterPro" id="IPR056690">
    <property type="entry name" value="DUF7788"/>
</dbReference>
<sequence length="566" mass="62635">MSSSSISLSIPLPAVGVKGSDVFSSSGDPRVDLNVKCVRGADASVLRAALDGVLSLKTQEALEDAFVLAFHSRNIRGGKGEKAVFQSLYGRLCETQGVVAQALLDLIPHYGCWNDLLVLAEGTQKDISKTIVDLYAKTLYEESKMEKPNTLAAKWAPREGSKHKELAKQIAWTLFPPQLVSTHGGRMNHYRRLVADMNAKLNTVETLMCSDRWDMIVPASVPGRAGKLYSKAFLNLPSTHKVKGEEPKGEFRHPDSAKRMECRRKFEEHFAKAAKGEAKVHGADTLFPHEVVQKASEDHGLSAAEKDQLNAVWLSMVEKAKSNGGLGKSIFMSDFSGSMSGTPYWVSMALGILGSQVCSDEFKDKLMTFDSDPTWHHFEPGSDLFARIKTIEESGIGQGLSTDFQKAMDLVLATLKTERMRPGQEPENLIVLTDMGWDQACSSSEMSDYTGHSYRHAVKTAGWQTHVEMIQEAFKRAGEDMWGPGQGFTAPRIVIWNLRASPQTDFHATADTPGVAMLSGWSPTQFEILMKEGPRQMTAYEMLRLEMDDPKYLRVRERIRAVIGSL</sequence>
<dbReference type="EMBL" id="MN740532">
    <property type="protein sequence ID" value="QHU31667.1"/>
    <property type="molecule type" value="Genomic_DNA"/>
</dbReference>
<evidence type="ECO:0000259" key="1">
    <source>
        <dbReference type="Pfam" id="PF25043"/>
    </source>
</evidence>
<dbReference type="SUPFAM" id="SSF53300">
    <property type="entry name" value="vWA-like"/>
    <property type="match status" value="1"/>
</dbReference>
<accession>A0A6C0LMB3</accession>
<proteinExistence type="predicted"/>
<dbReference type="PANTHER" id="PTHR31373">
    <property type="entry name" value="OS06G0652100 PROTEIN"/>
    <property type="match status" value="1"/>
</dbReference>
<dbReference type="Gene3D" id="3.40.50.410">
    <property type="entry name" value="von Willebrand factor, type A domain"/>
    <property type="match status" value="1"/>
</dbReference>